<evidence type="ECO:0000256" key="1">
    <source>
        <dbReference type="SAM" id="MobiDB-lite"/>
    </source>
</evidence>
<sequence>MHLPDTDTPPPQLYRHTLLSSATYHLHRHTTTFPIHHIYQTPTHHHHHHHHHHIHCSSTHHLHRTLLSFPLSHINDASPPSPPPHTLFTMVISHMHHYQPTTHHHHQRKPQPPTNLRDQPTHNHQPFSCTSTQQQQTSIHFINQPPTLLKSQPSLPNEFDPYHQQPPSLSLITRR</sequence>
<evidence type="ECO:0000313" key="2">
    <source>
        <dbReference type="EMBL" id="KAK3851715.1"/>
    </source>
</evidence>
<proteinExistence type="predicted"/>
<feature type="compositionally biased region" description="Polar residues" evidence="1">
    <location>
        <begin position="114"/>
        <end position="127"/>
    </location>
</feature>
<evidence type="ECO:0000313" key="3">
    <source>
        <dbReference type="Proteomes" id="UP001286313"/>
    </source>
</evidence>
<dbReference type="AlphaFoldDB" id="A0AAE1EI50"/>
<feature type="compositionally biased region" description="Polar residues" evidence="1">
    <location>
        <begin position="139"/>
        <end position="155"/>
    </location>
</feature>
<reference evidence="2" key="1">
    <citation type="submission" date="2023-10" db="EMBL/GenBank/DDBJ databases">
        <title>Genome assemblies of two species of porcelain crab, Petrolisthes cinctipes and Petrolisthes manimaculis (Anomura: Porcellanidae).</title>
        <authorList>
            <person name="Angst P."/>
        </authorList>
    </citation>
    <scope>NUCLEOTIDE SEQUENCE</scope>
    <source>
        <strain evidence="2">PB745_01</strain>
        <tissue evidence="2">Gill</tissue>
    </source>
</reference>
<keyword evidence="3" id="KW-1185">Reference proteome</keyword>
<protein>
    <submittedName>
        <fullName evidence="2">Uncharacterized protein</fullName>
    </submittedName>
</protein>
<feature type="compositionally biased region" description="Polar residues" evidence="1">
    <location>
        <begin position="165"/>
        <end position="175"/>
    </location>
</feature>
<gene>
    <name evidence="2" type="ORF">Pcinc_041654</name>
</gene>
<feature type="compositionally biased region" description="Basic residues" evidence="1">
    <location>
        <begin position="98"/>
        <end position="109"/>
    </location>
</feature>
<feature type="compositionally biased region" description="Low complexity" evidence="1">
    <location>
        <begin position="128"/>
        <end position="138"/>
    </location>
</feature>
<name>A0AAE1EI50_PETCI</name>
<comment type="caution">
    <text evidence="2">The sequence shown here is derived from an EMBL/GenBank/DDBJ whole genome shotgun (WGS) entry which is preliminary data.</text>
</comment>
<accession>A0AAE1EI50</accession>
<dbReference type="Proteomes" id="UP001286313">
    <property type="component" value="Unassembled WGS sequence"/>
</dbReference>
<organism evidence="2 3">
    <name type="scientific">Petrolisthes cinctipes</name>
    <name type="common">Flat porcelain crab</name>
    <dbReference type="NCBI Taxonomy" id="88211"/>
    <lineage>
        <taxon>Eukaryota</taxon>
        <taxon>Metazoa</taxon>
        <taxon>Ecdysozoa</taxon>
        <taxon>Arthropoda</taxon>
        <taxon>Crustacea</taxon>
        <taxon>Multicrustacea</taxon>
        <taxon>Malacostraca</taxon>
        <taxon>Eumalacostraca</taxon>
        <taxon>Eucarida</taxon>
        <taxon>Decapoda</taxon>
        <taxon>Pleocyemata</taxon>
        <taxon>Anomura</taxon>
        <taxon>Galatheoidea</taxon>
        <taxon>Porcellanidae</taxon>
        <taxon>Petrolisthes</taxon>
    </lineage>
</organism>
<feature type="region of interest" description="Disordered" evidence="1">
    <location>
        <begin position="98"/>
        <end position="175"/>
    </location>
</feature>
<dbReference type="EMBL" id="JAWQEG010007764">
    <property type="protein sequence ID" value="KAK3851715.1"/>
    <property type="molecule type" value="Genomic_DNA"/>
</dbReference>